<dbReference type="Proteomes" id="UP000887159">
    <property type="component" value="Unassembled WGS sequence"/>
</dbReference>
<accession>A0A8X6RH30</accession>
<protein>
    <submittedName>
        <fullName evidence="1">Uncharacterized protein</fullName>
    </submittedName>
</protein>
<sequence length="129" mass="14479">MLAGFGSLESGVFRHPETLTRREGLSPNEIVNLLRDLSTNESDGGELSCYNLDSDEDIRLSESDCKESEQSADVIDNIPENPDKYVARDCIEWIPHNGNVPGRFATRNVLRQSSGPTRFRKHNINVSFL</sequence>
<name>A0A8X6RH30_TRICX</name>
<comment type="caution">
    <text evidence="1">The sequence shown here is derived from an EMBL/GenBank/DDBJ whole genome shotgun (WGS) entry which is preliminary data.</text>
</comment>
<evidence type="ECO:0000313" key="2">
    <source>
        <dbReference type="Proteomes" id="UP000887159"/>
    </source>
</evidence>
<evidence type="ECO:0000313" key="1">
    <source>
        <dbReference type="EMBL" id="GFX92124.1"/>
    </source>
</evidence>
<dbReference type="AlphaFoldDB" id="A0A8X6RH30"/>
<reference evidence="1" key="1">
    <citation type="submission" date="2020-08" db="EMBL/GenBank/DDBJ databases">
        <title>Multicomponent nature underlies the extraordinary mechanical properties of spider dragline silk.</title>
        <authorList>
            <person name="Kono N."/>
            <person name="Nakamura H."/>
            <person name="Mori M."/>
            <person name="Yoshida Y."/>
            <person name="Ohtoshi R."/>
            <person name="Malay A.D."/>
            <person name="Moran D.A.P."/>
            <person name="Tomita M."/>
            <person name="Numata K."/>
            <person name="Arakawa K."/>
        </authorList>
    </citation>
    <scope>NUCLEOTIDE SEQUENCE</scope>
</reference>
<proteinExistence type="predicted"/>
<gene>
    <name evidence="1" type="primary">NCL1_51054</name>
    <name evidence="1" type="ORF">TNCV_1740441</name>
</gene>
<organism evidence="1 2">
    <name type="scientific">Trichonephila clavipes</name>
    <name type="common">Golden silk orbweaver</name>
    <name type="synonym">Nephila clavipes</name>
    <dbReference type="NCBI Taxonomy" id="2585209"/>
    <lineage>
        <taxon>Eukaryota</taxon>
        <taxon>Metazoa</taxon>
        <taxon>Ecdysozoa</taxon>
        <taxon>Arthropoda</taxon>
        <taxon>Chelicerata</taxon>
        <taxon>Arachnida</taxon>
        <taxon>Araneae</taxon>
        <taxon>Araneomorphae</taxon>
        <taxon>Entelegynae</taxon>
        <taxon>Araneoidea</taxon>
        <taxon>Nephilidae</taxon>
        <taxon>Trichonephila</taxon>
    </lineage>
</organism>
<keyword evidence="2" id="KW-1185">Reference proteome</keyword>
<dbReference type="EMBL" id="BMAU01021142">
    <property type="protein sequence ID" value="GFX92124.1"/>
    <property type="molecule type" value="Genomic_DNA"/>
</dbReference>